<proteinExistence type="predicted"/>
<gene>
    <name evidence="1" type="ORF">DPMN_090932</name>
</gene>
<dbReference type="EMBL" id="JAIWYP010000003">
    <property type="protein sequence ID" value="KAH3848555.1"/>
    <property type="molecule type" value="Genomic_DNA"/>
</dbReference>
<evidence type="ECO:0000313" key="2">
    <source>
        <dbReference type="Proteomes" id="UP000828390"/>
    </source>
</evidence>
<dbReference type="Proteomes" id="UP000828390">
    <property type="component" value="Unassembled WGS sequence"/>
</dbReference>
<keyword evidence="2" id="KW-1185">Reference proteome</keyword>
<protein>
    <recommendedName>
        <fullName evidence="3">Serine protease</fullName>
    </recommendedName>
</protein>
<evidence type="ECO:0000313" key="1">
    <source>
        <dbReference type="EMBL" id="KAH3848555.1"/>
    </source>
</evidence>
<reference evidence="1" key="1">
    <citation type="journal article" date="2019" name="bioRxiv">
        <title>The Genome of the Zebra Mussel, Dreissena polymorpha: A Resource for Invasive Species Research.</title>
        <authorList>
            <person name="McCartney M.A."/>
            <person name="Auch B."/>
            <person name="Kono T."/>
            <person name="Mallez S."/>
            <person name="Zhang Y."/>
            <person name="Obille A."/>
            <person name="Becker A."/>
            <person name="Abrahante J.E."/>
            <person name="Garbe J."/>
            <person name="Badalamenti J.P."/>
            <person name="Herman A."/>
            <person name="Mangelson H."/>
            <person name="Liachko I."/>
            <person name="Sullivan S."/>
            <person name="Sone E.D."/>
            <person name="Koren S."/>
            <person name="Silverstein K.A.T."/>
            <person name="Beckman K.B."/>
            <person name="Gohl D.M."/>
        </authorList>
    </citation>
    <scope>NUCLEOTIDE SEQUENCE</scope>
    <source>
        <strain evidence="1">Duluth1</strain>
        <tissue evidence="1">Whole animal</tissue>
    </source>
</reference>
<comment type="caution">
    <text evidence="1">The sequence shown here is derived from an EMBL/GenBank/DDBJ whole genome shotgun (WGS) entry which is preliminary data.</text>
</comment>
<name>A0A9D4KYM1_DREPO</name>
<reference evidence="1" key="2">
    <citation type="submission" date="2020-11" db="EMBL/GenBank/DDBJ databases">
        <authorList>
            <person name="McCartney M.A."/>
            <person name="Auch B."/>
            <person name="Kono T."/>
            <person name="Mallez S."/>
            <person name="Becker A."/>
            <person name="Gohl D.M."/>
            <person name="Silverstein K.A.T."/>
            <person name="Koren S."/>
            <person name="Bechman K.B."/>
            <person name="Herman A."/>
            <person name="Abrahante J.E."/>
            <person name="Garbe J."/>
        </authorList>
    </citation>
    <scope>NUCLEOTIDE SEQUENCE</scope>
    <source>
        <strain evidence="1">Duluth1</strain>
        <tissue evidence="1">Whole animal</tissue>
    </source>
</reference>
<organism evidence="1 2">
    <name type="scientific">Dreissena polymorpha</name>
    <name type="common">Zebra mussel</name>
    <name type="synonym">Mytilus polymorpha</name>
    <dbReference type="NCBI Taxonomy" id="45954"/>
    <lineage>
        <taxon>Eukaryota</taxon>
        <taxon>Metazoa</taxon>
        <taxon>Spiralia</taxon>
        <taxon>Lophotrochozoa</taxon>
        <taxon>Mollusca</taxon>
        <taxon>Bivalvia</taxon>
        <taxon>Autobranchia</taxon>
        <taxon>Heteroconchia</taxon>
        <taxon>Euheterodonta</taxon>
        <taxon>Imparidentia</taxon>
        <taxon>Neoheterodontei</taxon>
        <taxon>Myida</taxon>
        <taxon>Dreissenoidea</taxon>
        <taxon>Dreissenidae</taxon>
        <taxon>Dreissena</taxon>
    </lineage>
</organism>
<accession>A0A9D4KYM1</accession>
<dbReference type="AlphaFoldDB" id="A0A9D4KYM1"/>
<sequence>MTDILDELNKEPPFEGCHVFFALHLANYPLTEERTQLQDDLNNRLKWRPQGWDKSLSVVFEKDHTVLPIAVSDYFEKLLLEVFPEIAGCLKLFRPGATWDKKTTHLDFERYACSDSIMDSIATYISAMETTTSSLNISEGSDKKIRPDSLLSLARMIKRLVLFPYYEKHSISSDVLQEILVRAQFEEEFAQQIKPSSTSRLLDMKKTTKKLKKLKFSDNDKKTYSDLVKSIIQDVWPLVQKLENEYSKISTICKKMSFEVEHYIEESTFEKKTDWQLKAPVVPQHIRNEILRVKDVYCIGTVYNEFTVYLHQEADKESEEHVHSEIDSIKKRHNSHFEYSIEKVMKPPVALANQQFENGDVIRSPGSAADFRYGTLGSFVKGSDDNIYAITCAHVVSHPDNDLDVFVRERGVDFRLFANSSPDLTVCFGETPYSLIDIAALAIKPDVEQQYEPRLVLL</sequence>
<evidence type="ECO:0008006" key="3">
    <source>
        <dbReference type="Google" id="ProtNLM"/>
    </source>
</evidence>